<evidence type="ECO:0000313" key="6">
    <source>
        <dbReference type="EMBL" id="SIN68653.1"/>
    </source>
</evidence>
<reference evidence="7" key="1">
    <citation type="submission" date="2016-11" db="EMBL/GenBank/DDBJ databases">
        <authorList>
            <person name="Varghese N."/>
            <person name="Submissions S."/>
        </authorList>
    </citation>
    <scope>NUCLEOTIDE SEQUENCE [LARGE SCALE GENOMIC DNA]</scope>
    <source>
        <strain evidence="7">DSM 17456</strain>
    </source>
</reference>
<dbReference type="SUPFAM" id="SSF51215">
    <property type="entry name" value="Regulatory protein AraC"/>
    <property type="match status" value="1"/>
</dbReference>
<dbReference type="InterPro" id="IPR003313">
    <property type="entry name" value="AraC-bd"/>
</dbReference>
<dbReference type="EMBL" id="FSRG01000003">
    <property type="protein sequence ID" value="SIN68653.1"/>
    <property type="molecule type" value="Genomic_DNA"/>
</dbReference>
<keyword evidence="7" id="KW-1185">Reference proteome</keyword>
<protein>
    <submittedName>
        <fullName evidence="6">AraC-type DNA-binding protein</fullName>
    </submittedName>
</protein>
<dbReference type="RefSeq" id="WP_074214939.1">
    <property type="nucleotide sequence ID" value="NZ_FSRG01000003.1"/>
</dbReference>
<proteinExistence type="predicted"/>
<keyword evidence="4" id="KW-0804">Transcription</keyword>
<dbReference type="Pfam" id="PF12833">
    <property type="entry name" value="HTH_18"/>
    <property type="match status" value="1"/>
</dbReference>
<dbReference type="SMART" id="SM00342">
    <property type="entry name" value="HTH_ARAC"/>
    <property type="match status" value="1"/>
</dbReference>
<organism evidence="6 7">
    <name type="scientific">Halodesulfovibrio marinisediminis DSM 17456</name>
    <dbReference type="NCBI Taxonomy" id="1121457"/>
    <lineage>
        <taxon>Bacteria</taxon>
        <taxon>Pseudomonadati</taxon>
        <taxon>Thermodesulfobacteriota</taxon>
        <taxon>Desulfovibrionia</taxon>
        <taxon>Desulfovibrionales</taxon>
        <taxon>Desulfovibrionaceae</taxon>
        <taxon>Halodesulfovibrio</taxon>
    </lineage>
</organism>
<dbReference type="InterPro" id="IPR037923">
    <property type="entry name" value="HTH-like"/>
</dbReference>
<evidence type="ECO:0000259" key="5">
    <source>
        <dbReference type="PROSITE" id="PS01124"/>
    </source>
</evidence>
<evidence type="ECO:0000256" key="3">
    <source>
        <dbReference type="ARBA" id="ARBA00023159"/>
    </source>
</evidence>
<accession>A0A1N6DDA9</accession>
<dbReference type="PANTHER" id="PTHR46796">
    <property type="entry name" value="HTH-TYPE TRANSCRIPTIONAL ACTIVATOR RHAS-RELATED"/>
    <property type="match status" value="1"/>
</dbReference>
<feature type="domain" description="HTH araC/xylS-type" evidence="5">
    <location>
        <begin position="170"/>
        <end position="267"/>
    </location>
</feature>
<dbReference type="GO" id="GO:0003700">
    <property type="term" value="F:DNA-binding transcription factor activity"/>
    <property type="evidence" value="ECO:0007669"/>
    <property type="project" value="InterPro"/>
</dbReference>
<dbReference type="PROSITE" id="PS01124">
    <property type="entry name" value="HTH_ARAC_FAMILY_2"/>
    <property type="match status" value="1"/>
</dbReference>
<sequence>MGTMNIVYPPSRYAGLEILSCAGGHQFRAHLHDAYVLWLNSETGEHYTVNGGSDVLQTGAVSLIEPEVPHANRSCDEISSHLRSFYCSEEFFQQQYARIYEKAYMAPLGNRVIEHVGLWQNLTVLHEYLLGMRDTLRADELVLETFSRLFEACGGHKIKPARDVGDKRVAKAIEYFHVHLDVPILLEELAAMLGCTSYHLIRLFRLQKGMTPYAYLTQLRLEKARNLIDSGVSFSDVATQVGLSDQSHLTRQFKKRYGLTPGQYKKQRMPA</sequence>
<keyword evidence="2 6" id="KW-0238">DNA-binding</keyword>
<name>A0A1N6DDA9_9BACT</name>
<dbReference type="InterPro" id="IPR018060">
    <property type="entry name" value="HTH_AraC"/>
</dbReference>
<dbReference type="PANTHER" id="PTHR46796:SF2">
    <property type="entry name" value="TRANSCRIPTIONAL REGULATORY PROTEIN"/>
    <property type="match status" value="1"/>
</dbReference>
<dbReference type="GO" id="GO:0043565">
    <property type="term" value="F:sequence-specific DNA binding"/>
    <property type="evidence" value="ECO:0007669"/>
    <property type="project" value="InterPro"/>
</dbReference>
<dbReference type="InterPro" id="IPR009057">
    <property type="entry name" value="Homeodomain-like_sf"/>
</dbReference>
<dbReference type="Pfam" id="PF02311">
    <property type="entry name" value="AraC_binding"/>
    <property type="match status" value="1"/>
</dbReference>
<evidence type="ECO:0000256" key="1">
    <source>
        <dbReference type="ARBA" id="ARBA00023015"/>
    </source>
</evidence>
<dbReference type="STRING" id="1121457.SAMN02745161_0022"/>
<dbReference type="InterPro" id="IPR018062">
    <property type="entry name" value="HTH_AraC-typ_CS"/>
</dbReference>
<evidence type="ECO:0000256" key="2">
    <source>
        <dbReference type="ARBA" id="ARBA00023125"/>
    </source>
</evidence>
<dbReference type="OrthoDB" id="112032at2"/>
<dbReference type="InterPro" id="IPR050204">
    <property type="entry name" value="AraC_XylS_family_regulators"/>
</dbReference>
<dbReference type="Gene3D" id="1.10.10.60">
    <property type="entry name" value="Homeodomain-like"/>
    <property type="match status" value="2"/>
</dbReference>
<dbReference type="PROSITE" id="PS00041">
    <property type="entry name" value="HTH_ARAC_FAMILY_1"/>
    <property type="match status" value="1"/>
</dbReference>
<dbReference type="Proteomes" id="UP000184694">
    <property type="component" value="Unassembled WGS sequence"/>
</dbReference>
<gene>
    <name evidence="6" type="ORF">SAMN02745161_0022</name>
</gene>
<evidence type="ECO:0000313" key="7">
    <source>
        <dbReference type="Proteomes" id="UP000184694"/>
    </source>
</evidence>
<dbReference type="AlphaFoldDB" id="A0A1N6DDA9"/>
<keyword evidence="1" id="KW-0805">Transcription regulation</keyword>
<keyword evidence="3" id="KW-0010">Activator</keyword>
<evidence type="ECO:0000256" key="4">
    <source>
        <dbReference type="ARBA" id="ARBA00023163"/>
    </source>
</evidence>
<dbReference type="SUPFAM" id="SSF46689">
    <property type="entry name" value="Homeodomain-like"/>
    <property type="match status" value="2"/>
</dbReference>